<feature type="domain" description="Dienelactone hydrolase" evidence="1">
    <location>
        <begin position="53"/>
        <end position="239"/>
    </location>
</feature>
<dbReference type="SUPFAM" id="SSF53474">
    <property type="entry name" value="alpha/beta-Hydrolases"/>
    <property type="match status" value="1"/>
</dbReference>
<dbReference type="GO" id="GO:0016787">
    <property type="term" value="F:hydrolase activity"/>
    <property type="evidence" value="ECO:0007669"/>
    <property type="project" value="UniProtKB-KW"/>
</dbReference>
<gene>
    <name evidence="2" type="ORF">G9U51_08690</name>
</gene>
<dbReference type="PANTHER" id="PTHR46623:SF6">
    <property type="entry name" value="ALPHA_BETA-HYDROLASES SUPERFAMILY PROTEIN"/>
    <property type="match status" value="1"/>
</dbReference>
<sequence length="249" mass="26921">MACVRSTGRVSRCRRARLRKVLEVRSLTGRGDRADSARSAPGVRRGIAERVTIALFHSMFGLRPVERAAAARLRGCGYRVLVPDLFAGATVGGGEPPAWEEGFALMERVGWETIVSRAEAAVRDLPPATVLFGVSMGAGVVGSLWPSRLDAAGVILLHAPASVPRGVPRDTPVQLHVADDDPFAPREQLTAFRDSAASAGVDAKLYTYAGVEHFFIDPHLPDYDSRAAELAWRRSLALLDGLARRRDET</sequence>
<evidence type="ECO:0000313" key="3">
    <source>
        <dbReference type="Proteomes" id="UP000744769"/>
    </source>
</evidence>
<dbReference type="InterPro" id="IPR002925">
    <property type="entry name" value="Dienelactn_hydro"/>
</dbReference>
<evidence type="ECO:0000313" key="2">
    <source>
        <dbReference type="EMBL" id="NHN55851.1"/>
    </source>
</evidence>
<dbReference type="Gene3D" id="3.40.50.1820">
    <property type="entry name" value="alpha/beta hydrolase"/>
    <property type="match status" value="1"/>
</dbReference>
<accession>A0A967AZ99</accession>
<name>A0A967AZ99_9MICO</name>
<comment type="caution">
    <text evidence="2">The sequence shown here is derived from an EMBL/GenBank/DDBJ whole genome shotgun (WGS) entry which is preliminary data.</text>
</comment>
<dbReference type="Pfam" id="PF01738">
    <property type="entry name" value="DLH"/>
    <property type="match status" value="1"/>
</dbReference>
<evidence type="ECO:0000259" key="1">
    <source>
        <dbReference type="Pfam" id="PF01738"/>
    </source>
</evidence>
<keyword evidence="3" id="KW-1185">Reference proteome</keyword>
<keyword evidence="2" id="KW-0378">Hydrolase</keyword>
<dbReference type="Proteomes" id="UP000744769">
    <property type="component" value="Unassembled WGS sequence"/>
</dbReference>
<reference evidence="2" key="1">
    <citation type="submission" date="2020-03" db="EMBL/GenBank/DDBJ databases">
        <title>Draft sequencing of Calidifontibacter sp. DB0510.</title>
        <authorList>
            <person name="Kim D.-U."/>
        </authorList>
    </citation>
    <scope>NUCLEOTIDE SEQUENCE</scope>
    <source>
        <strain evidence="2">DB0510</strain>
    </source>
</reference>
<dbReference type="InterPro" id="IPR051049">
    <property type="entry name" value="Dienelactone_hydrolase-like"/>
</dbReference>
<protein>
    <submittedName>
        <fullName evidence="2">Dienelactone hydrolase family protein</fullName>
    </submittedName>
</protein>
<dbReference type="InterPro" id="IPR029058">
    <property type="entry name" value="AB_hydrolase_fold"/>
</dbReference>
<organism evidence="2 3">
    <name type="scientific">Metallococcus carri</name>
    <dbReference type="NCBI Taxonomy" id="1656884"/>
    <lineage>
        <taxon>Bacteria</taxon>
        <taxon>Bacillati</taxon>
        <taxon>Actinomycetota</taxon>
        <taxon>Actinomycetes</taxon>
        <taxon>Micrococcales</taxon>
        <taxon>Dermacoccaceae</taxon>
        <taxon>Metallococcus</taxon>
    </lineage>
</organism>
<dbReference type="EMBL" id="JAAOIV010000005">
    <property type="protein sequence ID" value="NHN55851.1"/>
    <property type="molecule type" value="Genomic_DNA"/>
</dbReference>
<proteinExistence type="predicted"/>
<dbReference type="AlphaFoldDB" id="A0A967AZ99"/>
<dbReference type="PANTHER" id="PTHR46623">
    <property type="entry name" value="CARBOXYMETHYLENEBUTENOLIDASE-RELATED"/>
    <property type="match status" value="1"/>
</dbReference>